<gene>
    <name evidence="2" type="ORF">A7U60_g1163</name>
</gene>
<evidence type="ECO:0000256" key="1">
    <source>
        <dbReference type="SAM" id="SignalP"/>
    </source>
</evidence>
<evidence type="ECO:0000313" key="3">
    <source>
        <dbReference type="Proteomes" id="UP000757232"/>
    </source>
</evidence>
<protein>
    <submittedName>
        <fullName evidence="2">Uncharacterized protein</fullName>
    </submittedName>
</protein>
<reference evidence="2" key="1">
    <citation type="submission" date="2016-06" db="EMBL/GenBank/DDBJ databases">
        <title>Draft Genome sequence of the fungus Inonotus baumii.</title>
        <authorList>
            <person name="Zhu H."/>
            <person name="Lin W."/>
        </authorList>
    </citation>
    <scope>NUCLEOTIDE SEQUENCE</scope>
    <source>
        <strain evidence="2">821</strain>
    </source>
</reference>
<dbReference type="OrthoDB" id="3249523at2759"/>
<sequence length="221" mass="23248">MKLLATPLISLTLCLGALGATVQMRAPHGGKASGVEKCPSAYIVTTQLIQAGDITVNRSTYACPDNSLREAAQTPLPSTKKIPKQSFGRRGAFEARNAAECRNPAPECQCSQSFQCSCQNVTALAPNPGDCASLISSTSVISQAAGPTFTVQPDNFELISFGTCALEWTNFGCSPLEYCWDELGDTGGVVNQLCFEQGGGTAAACEADNDLWLLQSLRVGS</sequence>
<feature type="chain" id="PRO_5040433754" evidence="1">
    <location>
        <begin position="20"/>
        <end position="221"/>
    </location>
</feature>
<feature type="signal peptide" evidence="1">
    <location>
        <begin position="1"/>
        <end position="19"/>
    </location>
</feature>
<name>A0A9Q5N9J6_SANBA</name>
<dbReference type="Proteomes" id="UP000757232">
    <property type="component" value="Unassembled WGS sequence"/>
</dbReference>
<keyword evidence="1" id="KW-0732">Signal</keyword>
<keyword evidence="3" id="KW-1185">Reference proteome</keyword>
<dbReference type="EMBL" id="LNZH02000080">
    <property type="protein sequence ID" value="OCB91592.1"/>
    <property type="molecule type" value="Genomic_DNA"/>
</dbReference>
<dbReference type="AlphaFoldDB" id="A0A9Q5N9J6"/>
<comment type="caution">
    <text evidence="2">The sequence shown here is derived from an EMBL/GenBank/DDBJ whole genome shotgun (WGS) entry which is preliminary data.</text>
</comment>
<proteinExistence type="predicted"/>
<organism evidence="2 3">
    <name type="scientific">Sanghuangporus baumii</name>
    <name type="common">Phellinus baumii</name>
    <dbReference type="NCBI Taxonomy" id="108892"/>
    <lineage>
        <taxon>Eukaryota</taxon>
        <taxon>Fungi</taxon>
        <taxon>Dikarya</taxon>
        <taxon>Basidiomycota</taxon>
        <taxon>Agaricomycotina</taxon>
        <taxon>Agaricomycetes</taxon>
        <taxon>Hymenochaetales</taxon>
        <taxon>Hymenochaetaceae</taxon>
        <taxon>Sanghuangporus</taxon>
    </lineage>
</organism>
<accession>A0A9Q5N9J6</accession>
<evidence type="ECO:0000313" key="2">
    <source>
        <dbReference type="EMBL" id="OCB91592.1"/>
    </source>
</evidence>